<accession>A0A286RGH7</accession>
<dbReference type="RefSeq" id="WP_095415229.1">
    <property type="nucleotide sequence ID" value="NZ_CP018477.1"/>
</dbReference>
<protein>
    <recommendedName>
        <fullName evidence="5 15">CDP-diacylglycerol--glycerol-3-phosphate 3-phosphatidyltransferase</fullName>
        <ecNumber evidence="4 15">2.7.8.5</ecNumber>
    </recommendedName>
</protein>
<comment type="catalytic activity">
    <reaction evidence="14">
        <text>a CDP-1,2-diacyl-sn-glycerol + sn-glycerol 3-phosphate = a 1,2-diacyl-sn-glycero-3-phospho-(1'-sn-glycero-3'-phosphate) + CMP + H(+)</text>
        <dbReference type="Rhea" id="RHEA:12593"/>
        <dbReference type="ChEBI" id="CHEBI:15378"/>
        <dbReference type="ChEBI" id="CHEBI:57597"/>
        <dbReference type="ChEBI" id="CHEBI:58332"/>
        <dbReference type="ChEBI" id="CHEBI:60110"/>
        <dbReference type="ChEBI" id="CHEBI:60377"/>
        <dbReference type="EC" id="2.7.8.5"/>
    </reaction>
</comment>
<keyword evidence="10" id="KW-0443">Lipid metabolism</keyword>
<comment type="pathway">
    <text evidence="2">Phospholipid metabolism; phosphatidylglycerol biosynthesis; phosphatidylglycerol from CDP-diacylglycerol: step 1/2.</text>
</comment>
<gene>
    <name evidence="18" type="ORF">THTE_2462</name>
</gene>
<dbReference type="OrthoDB" id="9796672at2"/>
<keyword evidence="11 17" id="KW-0472">Membrane</keyword>
<dbReference type="PROSITE" id="PS00379">
    <property type="entry name" value="CDP_ALCOHOL_P_TRANSF"/>
    <property type="match status" value="1"/>
</dbReference>
<evidence type="ECO:0000256" key="6">
    <source>
        <dbReference type="ARBA" id="ARBA00022516"/>
    </source>
</evidence>
<dbReference type="InterPro" id="IPR050324">
    <property type="entry name" value="CDP-alcohol_PTase-I"/>
</dbReference>
<keyword evidence="13" id="KW-1208">Phospholipid metabolism</keyword>
<dbReference type="PANTHER" id="PTHR14269:SF62">
    <property type="entry name" value="CDP-DIACYLGLYCEROL--GLYCEROL-3-PHOSPHATE 3-PHOSPHATIDYLTRANSFERASE 1, CHLOROPLASTIC"/>
    <property type="match status" value="1"/>
</dbReference>
<evidence type="ECO:0000256" key="14">
    <source>
        <dbReference type="ARBA" id="ARBA00048586"/>
    </source>
</evidence>
<dbReference type="InterPro" id="IPR048254">
    <property type="entry name" value="CDP_ALCOHOL_P_TRANSF_CS"/>
</dbReference>
<evidence type="ECO:0000313" key="19">
    <source>
        <dbReference type="Proteomes" id="UP000215086"/>
    </source>
</evidence>
<proteinExistence type="inferred from homology"/>
<dbReference type="GO" id="GO:0016020">
    <property type="term" value="C:membrane"/>
    <property type="evidence" value="ECO:0007669"/>
    <property type="project" value="UniProtKB-SubCell"/>
</dbReference>
<keyword evidence="6" id="KW-0444">Lipid biosynthesis</keyword>
<evidence type="ECO:0000256" key="8">
    <source>
        <dbReference type="ARBA" id="ARBA00022692"/>
    </source>
</evidence>
<dbReference type="Pfam" id="PF01066">
    <property type="entry name" value="CDP-OH_P_transf"/>
    <property type="match status" value="1"/>
</dbReference>
<evidence type="ECO:0000256" key="5">
    <source>
        <dbReference type="ARBA" id="ARBA00014944"/>
    </source>
</evidence>
<dbReference type="Gene3D" id="1.20.120.1760">
    <property type="match status" value="1"/>
</dbReference>
<organism evidence="18 19">
    <name type="scientific">Thermogutta terrifontis</name>
    <dbReference type="NCBI Taxonomy" id="1331910"/>
    <lineage>
        <taxon>Bacteria</taxon>
        <taxon>Pseudomonadati</taxon>
        <taxon>Planctomycetota</taxon>
        <taxon>Planctomycetia</taxon>
        <taxon>Pirellulales</taxon>
        <taxon>Thermoguttaceae</taxon>
        <taxon>Thermogutta</taxon>
    </lineage>
</organism>
<feature type="transmembrane region" description="Helical" evidence="17">
    <location>
        <begin position="21"/>
        <end position="43"/>
    </location>
</feature>
<dbReference type="GO" id="GO:0046474">
    <property type="term" value="P:glycerophospholipid biosynthetic process"/>
    <property type="evidence" value="ECO:0007669"/>
    <property type="project" value="TreeGrafter"/>
</dbReference>
<evidence type="ECO:0000256" key="17">
    <source>
        <dbReference type="SAM" id="Phobius"/>
    </source>
</evidence>
<evidence type="ECO:0000256" key="13">
    <source>
        <dbReference type="ARBA" id="ARBA00023264"/>
    </source>
</evidence>
<keyword evidence="19" id="KW-1185">Reference proteome</keyword>
<dbReference type="InterPro" id="IPR000462">
    <property type="entry name" value="CDP-OH_P_trans"/>
</dbReference>
<sequence>MNNGSDSRALQTSAEKMNWWNIPNTITTARIVLTIVLFVTLALHSQLGYFPSLVLFVIAAGTDWLDGFLARRLHQVTALGRVLDPFADKLIICGTFVFLAADPKMLETPGGLHPWIVVVIISRELLITGLRSFLEGQTVDFSAKWSGKFKMAFQCILAIVAFLYLEGGGTPTQNPAVWTLLVIFTYGTLILTVYSGAAYVVIGLRQLRQLEA</sequence>
<keyword evidence="8 17" id="KW-0812">Transmembrane</keyword>
<keyword evidence="9 17" id="KW-1133">Transmembrane helix</keyword>
<evidence type="ECO:0000256" key="2">
    <source>
        <dbReference type="ARBA" id="ARBA00005042"/>
    </source>
</evidence>
<dbReference type="InterPro" id="IPR043130">
    <property type="entry name" value="CDP-OH_PTrfase_TM_dom"/>
</dbReference>
<dbReference type="PIRSF" id="PIRSF000847">
    <property type="entry name" value="Phos_ph_gly_syn"/>
    <property type="match status" value="1"/>
</dbReference>
<evidence type="ECO:0000256" key="11">
    <source>
        <dbReference type="ARBA" id="ARBA00023136"/>
    </source>
</evidence>
<feature type="transmembrane region" description="Helical" evidence="17">
    <location>
        <begin position="177"/>
        <end position="202"/>
    </location>
</feature>
<evidence type="ECO:0000256" key="3">
    <source>
        <dbReference type="ARBA" id="ARBA00010441"/>
    </source>
</evidence>
<dbReference type="EMBL" id="CP018477">
    <property type="protein sequence ID" value="ASV75064.1"/>
    <property type="molecule type" value="Genomic_DNA"/>
</dbReference>
<comment type="subcellular location">
    <subcellularLocation>
        <location evidence="1">Membrane</location>
        <topology evidence="1">Multi-pass membrane protein</topology>
    </subcellularLocation>
</comment>
<evidence type="ECO:0000256" key="15">
    <source>
        <dbReference type="NCBIfam" id="TIGR00560"/>
    </source>
</evidence>
<evidence type="ECO:0000256" key="1">
    <source>
        <dbReference type="ARBA" id="ARBA00004141"/>
    </source>
</evidence>
<dbReference type="KEGG" id="ttf:THTE_2462"/>
<evidence type="ECO:0000256" key="4">
    <source>
        <dbReference type="ARBA" id="ARBA00013170"/>
    </source>
</evidence>
<feature type="transmembrane region" description="Helical" evidence="17">
    <location>
        <begin position="146"/>
        <end position="165"/>
    </location>
</feature>
<reference evidence="18 19" key="1">
    <citation type="journal article" name="Front. Microbiol.">
        <title>Sugar Metabolism of the First Thermophilic Planctomycete Thermogutta terrifontis: Comparative Genomic and Transcriptomic Approaches.</title>
        <authorList>
            <person name="Elcheninov A.G."/>
            <person name="Menzel P."/>
            <person name="Gudbergsdottir S.R."/>
            <person name="Slesarev A.I."/>
            <person name="Kadnikov V.V."/>
            <person name="Krogh A."/>
            <person name="Bonch-Osmolovskaya E.A."/>
            <person name="Peng X."/>
            <person name="Kublanov I.V."/>
        </authorList>
    </citation>
    <scope>NUCLEOTIDE SEQUENCE [LARGE SCALE GENOMIC DNA]</scope>
    <source>
        <strain evidence="18 19">R1</strain>
    </source>
</reference>
<evidence type="ECO:0000256" key="12">
    <source>
        <dbReference type="ARBA" id="ARBA00023209"/>
    </source>
</evidence>
<dbReference type="Proteomes" id="UP000215086">
    <property type="component" value="Chromosome"/>
</dbReference>
<evidence type="ECO:0000256" key="10">
    <source>
        <dbReference type="ARBA" id="ARBA00023098"/>
    </source>
</evidence>
<evidence type="ECO:0000256" key="16">
    <source>
        <dbReference type="RuleBase" id="RU003750"/>
    </source>
</evidence>
<keyword evidence="12" id="KW-0594">Phospholipid biosynthesis</keyword>
<dbReference type="EC" id="2.7.8.5" evidence="4 15"/>
<evidence type="ECO:0000313" key="18">
    <source>
        <dbReference type="EMBL" id="ASV75064.1"/>
    </source>
</evidence>
<dbReference type="InterPro" id="IPR004570">
    <property type="entry name" value="Phosphatidylglycerol_P_synth"/>
</dbReference>
<feature type="transmembrane region" description="Helical" evidence="17">
    <location>
        <begin position="49"/>
        <end position="70"/>
    </location>
</feature>
<name>A0A286RGH7_9BACT</name>
<comment type="similarity">
    <text evidence="3 16">Belongs to the CDP-alcohol phosphatidyltransferase class-I family.</text>
</comment>
<dbReference type="AlphaFoldDB" id="A0A286RGH7"/>
<dbReference type="GO" id="GO:0008444">
    <property type="term" value="F:CDP-diacylglycerol-glycerol-3-phosphate 3-phosphatidyltransferase activity"/>
    <property type="evidence" value="ECO:0007669"/>
    <property type="project" value="UniProtKB-UniRule"/>
</dbReference>
<evidence type="ECO:0000256" key="7">
    <source>
        <dbReference type="ARBA" id="ARBA00022679"/>
    </source>
</evidence>
<dbReference type="NCBIfam" id="TIGR00560">
    <property type="entry name" value="pgsA"/>
    <property type="match status" value="1"/>
</dbReference>
<evidence type="ECO:0000256" key="9">
    <source>
        <dbReference type="ARBA" id="ARBA00022989"/>
    </source>
</evidence>
<keyword evidence="7 16" id="KW-0808">Transferase</keyword>
<dbReference type="PANTHER" id="PTHR14269">
    <property type="entry name" value="CDP-DIACYLGLYCEROL--GLYCEROL-3-PHOSPHATE 3-PHOSPHATIDYLTRANSFERASE-RELATED"/>
    <property type="match status" value="1"/>
</dbReference>